<dbReference type="Proteomes" id="UP001374579">
    <property type="component" value="Unassembled WGS sequence"/>
</dbReference>
<evidence type="ECO:0000256" key="2">
    <source>
        <dbReference type="SAM" id="MobiDB-lite"/>
    </source>
</evidence>
<accession>A0AAN9C6A2</accession>
<dbReference type="EMBL" id="JBAMIC010000001">
    <property type="protein sequence ID" value="KAK7115195.1"/>
    <property type="molecule type" value="Genomic_DNA"/>
</dbReference>
<dbReference type="GO" id="GO:0005829">
    <property type="term" value="C:cytosol"/>
    <property type="evidence" value="ECO:0007669"/>
    <property type="project" value="TreeGrafter"/>
</dbReference>
<keyword evidence="4" id="KW-1185">Reference proteome</keyword>
<dbReference type="SUPFAM" id="SSF46950">
    <property type="entry name" value="Double-stranded DNA-binding domain"/>
    <property type="match status" value="1"/>
</dbReference>
<feature type="compositionally biased region" description="Polar residues" evidence="2">
    <location>
        <begin position="19"/>
        <end position="30"/>
    </location>
</feature>
<evidence type="ECO:0000313" key="3">
    <source>
        <dbReference type="EMBL" id="KAK7115195.1"/>
    </source>
</evidence>
<organism evidence="3 4">
    <name type="scientific">Littorina saxatilis</name>
    <dbReference type="NCBI Taxonomy" id="31220"/>
    <lineage>
        <taxon>Eukaryota</taxon>
        <taxon>Metazoa</taxon>
        <taxon>Spiralia</taxon>
        <taxon>Lophotrochozoa</taxon>
        <taxon>Mollusca</taxon>
        <taxon>Gastropoda</taxon>
        <taxon>Caenogastropoda</taxon>
        <taxon>Littorinimorpha</taxon>
        <taxon>Littorinoidea</taxon>
        <taxon>Littorinidae</taxon>
        <taxon>Littorina</taxon>
    </lineage>
</organism>
<gene>
    <name evidence="3" type="ORF">V1264_001117</name>
</gene>
<evidence type="ECO:0000256" key="1">
    <source>
        <dbReference type="ARBA" id="ARBA00010490"/>
    </source>
</evidence>
<dbReference type="PANTHER" id="PTHR10840:SF0">
    <property type="entry name" value="PROGRAMMED CELL DEATH PROTEIN 5"/>
    <property type="match status" value="1"/>
</dbReference>
<dbReference type="GO" id="GO:0005634">
    <property type="term" value="C:nucleus"/>
    <property type="evidence" value="ECO:0007669"/>
    <property type="project" value="TreeGrafter"/>
</dbReference>
<comment type="caution">
    <text evidence="3">The sequence shown here is derived from an EMBL/GenBank/DDBJ whole genome shotgun (WGS) entry which is preliminary data.</text>
</comment>
<dbReference type="GO" id="GO:0003677">
    <property type="term" value="F:DNA binding"/>
    <property type="evidence" value="ECO:0007669"/>
    <property type="project" value="InterPro"/>
</dbReference>
<feature type="region of interest" description="Disordered" evidence="2">
    <location>
        <begin position="18"/>
        <end position="45"/>
    </location>
</feature>
<dbReference type="Gene3D" id="1.10.8.140">
    <property type="entry name" value="PDCD5-like"/>
    <property type="match status" value="1"/>
</dbReference>
<reference evidence="3 4" key="1">
    <citation type="submission" date="2024-02" db="EMBL/GenBank/DDBJ databases">
        <title>Chromosome-scale genome assembly of the rough periwinkle Littorina saxatilis.</title>
        <authorList>
            <person name="De Jode A."/>
            <person name="Faria R."/>
            <person name="Formenti G."/>
            <person name="Sims Y."/>
            <person name="Smith T.P."/>
            <person name="Tracey A."/>
            <person name="Wood J.M.D."/>
            <person name="Zagrodzka Z.B."/>
            <person name="Johannesson K."/>
            <person name="Butlin R.K."/>
            <person name="Leder E.H."/>
        </authorList>
    </citation>
    <scope>NUCLEOTIDE SEQUENCE [LARGE SCALE GENOMIC DNA]</scope>
    <source>
        <strain evidence="3">Snail1</strain>
        <tissue evidence="3">Muscle</tissue>
    </source>
</reference>
<dbReference type="PANTHER" id="PTHR10840">
    <property type="entry name" value="PROGRAMMED CELL DEATH PROTEIN 5"/>
    <property type="match status" value="1"/>
</dbReference>
<name>A0AAN9C6A2_9CAEN</name>
<evidence type="ECO:0000313" key="4">
    <source>
        <dbReference type="Proteomes" id="UP001374579"/>
    </source>
</evidence>
<dbReference type="Pfam" id="PF01984">
    <property type="entry name" value="dsDNA_bind"/>
    <property type="match status" value="1"/>
</dbReference>
<proteinExistence type="inferred from homology"/>
<comment type="similarity">
    <text evidence="1">Belongs to the PDCD5 family.</text>
</comment>
<evidence type="ECO:0008006" key="5">
    <source>
        <dbReference type="Google" id="ProtNLM"/>
    </source>
</evidence>
<dbReference type="InterPro" id="IPR002836">
    <property type="entry name" value="PDCD5-like"/>
</dbReference>
<sequence>MADDDGLDAIRQRRLAELQGQQGDFSQGNSQAAQQQAERAKQQQEFKDTLLTQCLDQGARARLANIKVAKPEKAAMVESMIVRMAQGGQLAGKMNEETLKGLLETISERTQKKTTVKFDRRRANIDSDDEDF</sequence>
<dbReference type="AlphaFoldDB" id="A0AAN9C6A2"/>
<dbReference type="InterPro" id="IPR036883">
    <property type="entry name" value="PDCD5-like_sf"/>
</dbReference>
<dbReference type="PIRSF" id="PIRSF015730">
    <property type="entry name" value="TFAR19"/>
    <property type="match status" value="1"/>
</dbReference>
<protein>
    <recommendedName>
        <fullName evidence="5">Programmed cell death protein 5</fullName>
    </recommendedName>
</protein>